<name>A0A9Q3C8W2_9BASI</name>
<reference evidence="1" key="1">
    <citation type="submission" date="2021-03" db="EMBL/GenBank/DDBJ databases">
        <title>Draft genome sequence of rust myrtle Austropuccinia psidii MF-1, a brazilian biotype.</title>
        <authorList>
            <person name="Quecine M.C."/>
            <person name="Pachon D.M.R."/>
            <person name="Bonatelli M.L."/>
            <person name="Correr F.H."/>
            <person name="Franceschini L.M."/>
            <person name="Leite T.F."/>
            <person name="Margarido G.R.A."/>
            <person name="Almeida C.A."/>
            <person name="Ferrarezi J.A."/>
            <person name="Labate C.A."/>
        </authorList>
    </citation>
    <scope>NUCLEOTIDE SEQUENCE</scope>
    <source>
        <strain evidence="1">MF-1</strain>
    </source>
</reference>
<gene>
    <name evidence="1" type="ORF">O181_018071</name>
</gene>
<organism evidence="1 2">
    <name type="scientific">Austropuccinia psidii MF-1</name>
    <dbReference type="NCBI Taxonomy" id="1389203"/>
    <lineage>
        <taxon>Eukaryota</taxon>
        <taxon>Fungi</taxon>
        <taxon>Dikarya</taxon>
        <taxon>Basidiomycota</taxon>
        <taxon>Pucciniomycotina</taxon>
        <taxon>Pucciniomycetes</taxon>
        <taxon>Pucciniales</taxon>
        <taxon>Sphaerophragmiaceae</taxon>
        <taxon>Austropuccinia</taxon>
    </lineage>
</organism>
<evidence type="ECO:0000313" key="1">
    <source>
        <dbReference type="EMBL" id="MBW0478356.1"/>
    </source>
</evidence>
<proteinExistence type="predicted"/>
<dbReference type="AlphaFoldDB" id="A0A9Q3C8W2"/>
<sequence length="174" mass="20258">MELVDYIDGLFIYEPSIRDCWITARLNKAFKAHAIIWYTEMKQIYGMRSWPWQKSQKSKSIAMIIWIPLPKSGEAALANLRKELQSESGKMRSVGTIIKEIIIPHRQGDIRLNPEFVVLEDAHIQGFLLGMDYQRMYGIDTYSSQNRNITIGTNKEKKFSVDIYQMSTHNPLEE</sequence>
<protein>
    <submittedName>
        <fullName evidence="1">Uncharacterized protein</fullName>
    </submittedName>
</protein>
<keyword evidence="2" id="KW-1185">Reference proteome</keyword>
<accession>A0A9Q3C8W2</accession>
<dbReference type="EMBL" id="AVOT02005153">
    <property type="protein sequence ID" value="MBW0478356.1"/>
    <property type="molecule type" value="Genomic_DNA"/>
</dbReference>
<evidence type="ECO:0000313" key="2">
    <source>
        <dbReference type="Proteomes" id="UP000765509"/>
    </source>
</evidence>
<comment type="caution">
    <text evidence="1">The sequence shown here is derived from an EMBL/GenBank/DDBJ whole genome shotgun (WGS) entry which is preliminary data.</text>
</comment>
<dbReference type="Proteomes" id="UP000765509">
    <property type="component" value="Unassembled WGS sequence"/>
</dbReference>